<comment type="caution">
    <text evidence="3">The sequence shown here is derived from an EMBL/GenBank/DDBJ whole genome shotgun (WGS) entry which is preliminary data.</text>
</comment>
<feature type="transmembrane region" description="Helical" evidence="1">
    <location>
        <begin position="104"/>
        <end position="125"/>
    </location>
</feature>
<organism evidence="3 4">
    <name type="scientific">Streptomyces lanatus</name>
    <dbReference type="NCBI Taxonomy" id="66900"/>
    <lineage>
        <taxon>Bacteria</taxon>
        <taxon>Bacillati</taxon>
        <taxon>Actinomycetota</taxon>
        <taxon>Actinomycetes</taxon>
        <taxon>Kitasatosporales</taxon>
        <taxon>Streptomycetaceae</taxon>
        <taxon>Streptomyces</taxon>
    </lineage>
</organism>
<feature type="transmembrane region" description="Helical" evidence="1">
    <location>
        <begin position="32"/>
        <end position="51"/>
    </location>
</feature>
<feature type="transmembrane region" description="Helical" evidence="1">
    <location>
        <begin position="176"/>
        <end position="194"/>
    </location>
</feature>
<gene>
    <name evidence="3" type="ORF">ABT384_03050</name>
</gene>
<feature type="transmembrane region" description="Helical" evidence="1">
    <location>
        <begin position="145"/>
        <end position="164"/>
    </location>
</feature>
<feature type="transmembrane region" description="Helical" evidence="1">
    <location>
        <begin position="214"/>
        <end position="237"/>
    </location>
</feature>
<dbReference type="InterPro" id="IPR050039">
    <property type="entry name" value="MAB_1171c-like"/>
</dbReference>
<feature type="transmembrane region" description="Helical" evidence="1">
    <location>
        <begin position="71"/>
        <end position="92"/>
    </location>
</feature>
<dbReference type="RefSeq" id="WP_190068656.1">
    <property type="nucleotide sequence ID" value="NZ_BNBM01000002.1"/>
</dbReference>
<accession>A0ABV1XJ44</accession>
<dbReference type="EMBL" id="JBEPFB010000001">
    <property type="protein sequence ID" value="MER7371623.1"/>
    <property type="molecule type" value="Genomic_DNA"/>
</dbReference>
<evidence type="ECO:0000256" key="1">
    <source>
        <dbReference type="SAM" id="Phobius"/>
    </source>
</evidence>
<dbReference type="Pfam" id="PF20182">
    <property type="entry name" value="DUF6545"/>
    <property type="match status" value="1"/>
</dbReference>
<reference evidence="3 4" key="1">
    <citation type="submission" date="2024-06" db="EMBL/GenBank/DDBJ databases">
        <title>The Natural Products Discovery Center: Release of the First 8490 Sequenced Strains for Exploring Actinobacteria Biosynthetic Diversity.</title>
        <authorList>
            <person name="Kalkreuter E."/>
            <person name="Kautsar S.A."/>
            <person name="Yang D."/>
            <person name="Bader C.D."/>
            <person name="Teijaro C.N."/>
            <person name="Fluegel L."/>
            <person name="Davis C.M."/>
            <person name="Simpson J.R."/>
            <person name="Lauterbach L."/>
            <person name="Steele A.D."/>
            <person name="Gui C."/>
            <person name="Meng S."/>
            <person name="Li G."/>
            <person name="Viehrig K."/>
            <person name="Ye F."/>
            <person name="Su P."/>
            <person name="Kiefer A.F."/>
            <person name="Nichols A."/>
            <person name="Cepeda A.J."/>
            <person name="Yan W."/>
            <person name="Fan B."/>
            <person name="Jiang Y."/>
            <person name="Adhikari A."/>
            <person name="Zheng C.-J."/>
            <person name="Schuster L."/>
            <person name="Cowan T.M."/>
            <person name="Smanski M.J."/>
            <person name="Chevrette M.G."/>
            <person name="De Carvalho L.P.S."/>
            <person name="Shen B."/>
        </authorList>
    </citation>
    <scope>NUCLEOTIDE SEQUENCE [LARGE SCALE GENOMIC DNA]</scope>
    <source>
        <strain evidence="3 4">NPDC000155</strain>
    </source>
</reference>
<dbReference type="NCBIfam" id="NF042915">
    <property type="entry name" value="MAB_1171c_fam"/>
    <property type="match status" value="1"/>
</dbReference>
<proteinExistence type="predicted"/>
<name>A0ABV1XJ44_9ACTN</name>
<dbReference type="Proteomes" id="UP001486207">
    <property type="component" value="Unassembled WGS sequence"/>
</dbReference>
<protein>
    <submittedName>
        <fullName evidence="3">MAB_1171c family putative transporter</fullName>
    </submittedName>
</protein>
<evidence type="ECO:0000313" key="3">
    <source>
        <dbReference type="EMBL" id="MER7371623.1"/>
    </source>
</evidence>
<feature type="domain" description="DUF6545" evidence="2">
    <location>
        <begin position="242"/>
        <end position="378"/>
    </location>
</feature>
<keyword evidence="1" id="KW-0812">Transmembrane</keyword>
<evidence type="ECO:0000259" key="2">
    <source>
        <dbReference type="Pfam" id="PF20182"/>
    </source>
</evidence>
<keyword evidence="1" id="KW-1133">Transmembrane helix</keyword>
<keyword evidence="4" id="KW-1185">Reference proteome</keyword>
<keyword evidence="1" id="KW-0472">Membrane</keyword>
<dbReference type="InterPro" id="IPR046675">
    <property type="entry name" value="DUF6545"/>
</dbReference>
<evidence type="ECO:0000313" key="4">
    <source>
        <dbReference type="Proteomes" id="UP001486207"/>
    </source>
</evidence>
<sequence length="397" mass="42607">MNGLIAYVSCAALWLGLLVRAPDLLRHRHDPYLRALCAVLGLAGLCFFLGSPPTVGAVNRLSGVPNLAAPLTYAAITAYGAASQILVALWRGGPGARRTARRWVVAYAGVVLCIVVLFVLGEASVERREDLDTYYATTPYLREMILLYLAGHLTAVTVTARSALRWAREVRGSLRAGLITLGAGAVCGAGYSVSKLVAVVARWTGRDWATLGTAGAQAAAGSAALLTVAGVLIPLAGPRSAEWRRARRTYLRLAPLEQELDDILARRRLRLPRPRWSSPVTRLIWRQTSIHNALSHLDAHLDRELYDATHDAALLSTGDPERASATAWAAVIAAAARECRSDRTGPPPGHHFSAEGESAWFQQRAPEPDALVRIADALVTSPLVHRAAAPAERSSPV</sequence>